<evidence type="ECO:0000256" key="1">
    <source>
        <dbReference type="SAM" id="Phobius"/>
    </source>
</evidence>
<dbReference type="VEuPathDB" id="FungiDB:H310_04674"/>
<sequence length="506" mass="55727">MRFGSAALCAFFWLGNAADACRDVATKGLPVNWVWLGALTSNSIRLRTSVTFVDPGCDPTKLSMWVTQDTESTSHLRFPGSSQSMSSTTSIFDFHATGLTPGASIAYEIRYDESTVVKRSARSVRLPPSPGAPVSFKFAFSSCADEDSDPEVFQQIASHDPQFFVHMGDLHYANLEVNDVNAFRGAYESMFASPAGQAMLKMELPMAYMWDDHDFGPDNSDSTAPGRPASLLAYREYVPHYPLHRPNDPLDTIQQVFTIGRVRFIVTDLRSQRTPNDAPDVPSKTILGADQKQWFKDQVRAATTSTDVGLIVWVNTMPWIDDERKWGHFTHEQKDLVAFFATQDLVSVPLVIISGDAHMLAVDDGSNSPGNITTFHAAAMGRPGSVKGGPYSHGAIPGSGQFGLLDVHDVGDRICLRYSGRRGATEMLAYDTCQPSVPGSYTPYTPPSRPVRVIMRALKKALSRLEKKWNAVSPSHLVAWAALVACVVGIMSWRRQHRSAQKVKHK</sequence>
<dbReference type="Pfam" id="PF09423">
    <property type="entry name" value="PhoD"/>
    <property type="match status" value="1"/>
</dbReference>
<dbReference type="PANTHER" id="PTHR33987:SF1">
    <property type="entry name" value="CALCINEURIN-LIKE METALLO-PHOSPHOESTERASE SUPERFAMILY PROTEIN"/>
    <property type="match status" value="1"/>
</dbReference>
<keyword evidence="1" id="KW-0812">Transmembrane</keyword>
<feature type="signal peptide" evidence="2">
    <location>
        <begin position="1"/>
        <end position="17"/>
    </location>
</feature>
<reference evidence="4" key="1">
    <citation type="submission" date="2013-12" db="EMBL/GenBank/DDBJ databases">
        <title>The Genome Sequence of Aphanomyces invadans NJM9701.</title>
        <authorList>
            <consortium name="The Broad Institute Genomics Platform"/>
            <person name="Russ C."/>
            <person name="Tyler B."/>
            <person name="van West P."/>
            <person name="Dieguez-Uribeondo J."/>
            <person name="Young S.K."/>
            <person name="Zeng Q."/>
            <person name="Gargeya S."/>
            <person name="Fitzgerald M."/>
            <person name="Abouelleil A."/>
            <person name="Alvarado L."/>
            <person name="Chapman S.B."/>
            <person name="Gainer-Dewar J."/>
            <person name="Goldberg J."/>
            <person name="Griggs A."/>
            <person name="Gujja S."/>
            <person name="Hansen M."/>
            <person name="Howarth C."/>
            <person name="Imamovic A."/>
            <person name="Ireland A."/>
            <person name="Larimer J."/>
            <person name="McCowan C."/>
            <person name="Murphy C."/>
            <person name="Pearson M."/>
            <person name="Poon T.W."/>
            <person name="Priest M."/>
            <person name="Roberts A."/>
            <person name="Saif S."/>
            <person name="Shea T."/>
            <person name="Sykes S."/>
            <person name="Wortman J."/>
            <person name="Nusbaum C."/>
            <person name="Birren B."/>
        </authorList>
    </citation>
    <scope>NUCLEOTIDE SEQUENCE [LARGE SCALE GENOMIC DNA]</scope>
    <source>
        <strain evidence="4">NJM9701</strain>
    </source>
</reference>
<dbReference type="PANTHER" id="PTHR33987">
    <property type="entry name" value="CALCINEURIN-LIKE METALLO-PHOSPHOESTERASE SUPERFAMILY PROTEIN"/>
    <property type="match status" value="1"/>
</dbReference>
<protein>
    <recommendedName>
        <fullName evidence="3">PhoD-like phosphatase metallophosphatase domain-containing protein</fullName>
    </recommendedName>
</protein>
<keyword evidence="1" id="KW-1133">Transmembrane helix</keyword>
<organism evidence="4">
    <name type="scientific">Aphanomyces invadans</name>
    <dbReference type="NCBI Taxonomy" id="157072"/>
    <lineage>
        <taxon>Eukaryota</taxon>
        <taxon>Sar</taxon>
        <taxon>Stramenopiles</taxon>
        <taxon>Oomycota</taxon>
        <taxon>Saprolegniomycetes</taxon>
        <taxon>Saprolegniales</taxon>
        <taxon>Verrucalvaceae</taxon>
        <taxon>Aphanomyces</taxon>
    </lineage>
</organism>
<accession>A0A024UDE2</accession>
<evidence type="ECO:0000256" key="2">
    <source>
        <dbReference type="SAM" id="SignalP"/>
    </source>
</evidence>
<dbReference type="InterPro" id="IPR038607">
    <property type="entry name" value="PhoD-like_sf"/>
</dbReference>
<keyword evidence="2" id="KW-0732">Signal</keyword>
<gene>
    <name evidence="4" type="ORF">H310_04674</name>
</gene>
<feature type="transmembrane region" description="Helical" evidence="1">
    <location>
        <begin position="477"/>
        <end position="494"/>
    </location>
</feature>
<dbReference type="CDD" id="cd07389">
    <property type="entry name" value="MPP_PhoD"/>
    <property type="match status" value="1"/>
</dbReference>
<dbReference type="InterPro" id="IPR018946">
    <property type="entry name" value="PhoD-like_MPP"/>
</dbReference>
<feature type="chain" id="PRO_5001535014" description="PhoD-like phosphatase metallophosphatase domain-containing protein" evidence="2">
    <location>
        <begin position="18"/>
        <end position="506"/>
    </location>
</feature>
<feature type="domain" description="PhoD-like phosphatase metallophosphatase" evidence="3">
    <location>
        <begin position="138"/>
        <end position="365"/>
    </location>
</feature>
<dbReference type="STRING" id="157072.A0A024UDE2"/>
<dbReference type="GeneID" id="20081724"/>
<evidence type="ECO:0000259" key="3">
    <source>
        <dbReference type="Pfam" id="PF09423"/>
    </source>
</evidence>
<dbReference type="Gene3D" id="3.60.21.70">
    <property type="entry name" value="PhoD-like phosphatase"/>
    <property type="match status" value="1"/>
</dbReference>
<dbReference type="EMBL" id="KI913958">
    <property type="protein sequence ID" value="ETW04391.1"/>
    <property type="molecule type" value="Genomic_DNA"/>
</dbReference>
<dbReference type="RefSeq" id="XP_008867347.1">
    <property type="nucleotide sequence ID" value="XM_008869125.1"/>
</dbReference>
<dbReference type="AlphaFoldDB" id="A0A024UDE2"/>
<keyword evidence="1" id="KW-0472">Membrane</keyword>
<dbReference type="InterPro" id="IPR029052">
    <property type="entry name" value="Metallo-depent_PP-like"/>
</dbReference>
<dbReference type="OrthoDB" id="2100241at2759"/>
<evidence type="ECO:0000313" key="4">
    <source>
        <dbReference type="EMBL" id="ETW04391.1"/>
    </source>
</evidence>
<proteinExistence type="predicted"/>
<name>A0A024UDE2_9STRA</name>
<dbReference type="eggNOG" id="ENOG502QTSS">
    <property type="taxonomic scope" value="Eukaryota"/>
</dbReference>
<dbReference type="SUPFAM" id="SSF56300">
    <property type="entry name" value="Metallo-dependent phosphatases"/>
    <property type="match status" value="1"/>
</dbReference>